<protein>
    <submittedName>
        <fullName evidence="2">Uncharacterized protein</fullName>
    </submittedName>
</protein>
<gene>
    <name evidence="2" type="ORF">X943_001788</name>
</gene>
<reference evidence="2" key="1">
    <citation type="journal article" date="2014" name="Nucleic Acids Res.">
        <title>The evolutionary dynamics of variant antigen genes in Babesia reveal a history of genomic innovation underlying host-parasite interaction.</title>
        <authorList>
            <person name="Jackson A.P."/>
            <person name="Otto T.D."/>
            <person name="Darby A."/>
            <person name="Ramaprasad A."/>
            <person name="Xia D."/>
            <person name="Echaide I.E."/>
            <person name="Farber M."/>
            <person name="Gahlot S."/>
            <person name="Gamble J."/>
            <person name="Gupta D."/>
            <person name="Gupta Y."/>
            <person name="Jackson L."/>
            <person name="Malandrin L."/>
            <person name="Malas T.B."/>
            <person name="Moussa E."/>
            <person name="Nair M."/>
            <person name="Reid A.J."/>
            <person name="Sanders M."/>
            <person name="Sharma J."/>
            <person name="Tracey A."/>
            <person name="Quail M.A."/>
            <person name="Weir W."/>
            <person name="Wastling J.M."/>
            <person name="Hall N."/>
            <person name="Willadsen P."/>
            <person name="Lingelbach K."/>
            <person name="Shiels B."/>
            <person name="Tait A."/>
            <person name="Berriman M."/>
            <person name="Allred D.R."/>
            <person name="Pain A."/>
        </authorList>
    </citation>
    <scope>NUCLEOTIDE SEQUENCE</scope>
    <source>
        <strain evidence="2">1802A</strain>
    </source>
</reference>
<proteinExistence type="predicted"/>
<dbReference type="Proteomes" id="UP001195914">
    <property type="component" value="Unassembled WGS sequence"/>
</dbReference>
<evidence type="ECO:0000313" key="3">
    <source>
        <dbReference type="Proteomes" id="UP001195914"/>
    </source>
</evidence>
<keyword evidence="3" id="KW-1185">Reference proteome</keyword>
<name>A0AAD9GAJ1_BABDI</name>
<reference evidence="2" key="2">
    <citation type="submission" date="2021-05" db="EMBL/GenBank/DDBJ databases">
        <authorList>
            <person name="Pain A."/>
        </authorList>
    </citation>
    <scope>NUCLEOTIDE SEQUENCE</scope>
    <source>
        <strain evidence="2">1802A</strain>
    </source>
</reference>
<comment type="caution">
    <text evidence="2">The sequence shown here is derived from an EMBL/GenBank/DDBJ whole genome shotgun (WGS) entry which is preliminary data.</text>
</comment>
<sequence length="240" mass="26730">MAITFSNTGYNCFYRVSHWKSTSDAPPHASSQNRFRGFRNKRSSAHHGVWHGSNKYESEEFKSQRMEKIAAINQQRDAVQNEKRKLQKELADLTTQLNHLVSQLALLPKEAPERGEIGQKIRDVKFAMRQLQAGNIAKPNKLDYRETKLLFKQLPDCAKGPGKLAEWIANNAAILLPKQIAMLASTADGAVIQYHSHNAAEMVMGSCKLHGIAVCWASSALGLVDGAKNGNTEDVDYNLL</sequence>
<dbReference type="EMBL" id="JAHBMH010000062">
    <property type="protein sequence ID" value="KAK1934810.1"/>
    <property type="molecule type" value="Genomic_DNA"/>
</dbReference>
<feature type="coiled-coil region" evidence="1">
    <location>
        <begin position="69"/>
        <end position="103"/>
    </location>
</feature>
<evidence type="ECO:0000256" key="1">
    <source>
        <dbReference type="SAM" id="Coils"/>
    </source>
</evidence>
<accession>A0AAD9GAJ1</accession>
<evidence type="ECO:0000313" key="2">
    <source>
        <dbReference type="EMBL" id="KAK1934810.1"/>
    </source>
</evidence>
<dbReference type="AlphaFoldDB" id="A0AAD9GAJ1"/>
<organism evidence="2 3">
    <name type="scientific">Babesia divergens</name>
    <dbReference type="NCBI Taxonomy" id="32595"/>
    <lineage>
        <taxon>Eukaryota</taxon>
        <taxon>Sar</taxon>
        <taxon>Alveolata</taxon>
        <taxon>Apicomplexa</taxon>
        <taxon>Aconoidasida</taxon>
        <taxon>Piroplasmida</taxon>
        <taxon>Babesiidae</taxon>
        <taxon>Babesia</taxon>
    </lineage>
</organism>
<keyword evidence="1" id="KW-0175">Coiled coil</keyword>